<feature type="region of interest" description="Disordered" evidence="1">
    <location>
        <begin position="63"/>
        <end position="87"/>
    </location>
</feature>
<accession>A0A5J4KKG8</accession>
<proteinExistence type="predicted"/>
<organism evidence="2 3">
    <name type="scientific">Dictyobacter vulcani</name>
    <dbReference type="NCBI Taxonomy" id="2607529"/>
    <lineage>
        <taxon>Bacteria</taxon>
        <taxon>Bacillati</taxon>
        <taxon>Chloroflexota</taxon>
        <taxon>Ktedonobacteria</taxon>
        <taxon>Ktedonobacterales</taxon>
        <taxon>Dictyobacteraceae</taxon>
        <taxon>Dictyobacter</taxon>
    </lineage>
</organism>
<sequence>MSQERYISSKEGAALLGVQRQSFFYYVESRGIRRRELNDGGKDQYEYNYEDLIKIQDEVKSKTANRKKSTVNKSKAVESHKQPSGKTAWATAEDLPYIYALDCDIYGLEYSVPPTRTIHWWQKNQTAIRVLYNEKKP</sequence>
<evidence type="ECO:0000313" key="2">
    <source>
        <dbReference type="EMBL" id="GER86691.1"/>
    </source>
</evidence>
<keyword evidence="3" id="KW-1185">Reference proteome</keyword>
<evidence type="ECO:0000313" key="3">
    <source>
        <dbReference type="Proteomes" id="UP000326912"/>
    </source>
</evidence>
<gene>
    <name evidence="2" type="ORF">KDW_08530</name>
</gene>
<dbReference type="RefSeq" id="WP_151754784.1">
    <property type="nucleotide sequence ID" value="NZ_BKZW01000001.1"/>
</dbReference>
<dbReference type="Proteomes" id="UP000326912">
    <property type="component" value="Unassembled WGS sequence"/>
</dbReference>
<evidence type="ECO:0000256" key="1">
    <source>
        <dbReference type="SAM" id="MobiDB-lite"/>
    </source>
</evidence>
<comment type="caution">
    <text evidence="2">The sequence shown here is derived from an EMBL/GenBank/DDBJ whole genome shotgun (WGS) entry which is preliminary data.</text>
</comment>
<name>A0A5J4KKG8_9CHLR</name>
<reference evidence="2 3" key="1">
    <citation type="submission" date="2019-10" db="EMBL/GenBank/DDBJ databases">
        <title>Dictyobacter vulcani sp. nov., within the class Ktedonobacteria, isolated from soil of volcanic Mt. Zao.</title>
        <authorList>
            <person name="Zheng Y."/>
            <person name="Wang C.M."/>
            <person name="Sakai Y."/>
            <person name="Abe K."/>
            <person name="Yokota A."/>
            <person name="Yabe S."/>
        </authorList>
    </citation>
    <scope>NUCLEOTIDE SEQUENCE [LARGE SCALE GENOMIC DNA]</scope>
    <source>
        <strain evidence="2 3">W12</strain>
    </source>
</reference>
<dbReference type="AlphaFoldDB" id="A0A5J4KKG8"/>
<dbReference type="EMBL" id="BKZW01000001">
    <property type="protein sequence ID" value="GER86691.1"/>
    <property type="molecule type" value="Genomic_DNA"/>
</dbReference>
<protein>
    <submittedName>
        <fullName evidence="2">Uncharacterized protein</fullName>
    </submittedName>
</protein>